<dbReference type="Proteomes" id="UP001295469">
    <property type="component" value="Chromosome C07"/>
</dbReference>
<name>A0A816MF87_BRANA</name>
<feature type="region of interest" description="Disordered" evidence="1">
    <location>
        <begin position="33"/>
        <end position="75"/>
    </location>
</feature>
<dbReference type="EMBL" id="HG994371">
    <property type="protein sequence ID" value="CAF1984593.1"/>
    <property type="molecule type" value="Genomic_DNA"/>
</dbReference>
<protein>
    <submittedName>
        <fullName evidence="2">(rape) hypothetical protein</fullName>
    </submittedName>
</protein>
<proteinExistence type="predicted"/>
<evidence type="ECO:0000256" key="1">
    <source>
        <dbReference type="SAM" id="MobiDB-lite"/>
    </source>
</evidence>
<dbReference type="AlphaFoldDB" id="A0A816MF87"/>
<evidence type="ECO:0000313" key="2">
    <source>
        <dbReference type="EMBL" id="CAF1984593.1"/>
    </source>
</evidence>
<sequence length="86" mass="10005">ERERKKNFVLRKLKTLVPLSLASPSKSSFLIFRHKPPSHAPSESHTRVEHTISFSRHARKQQTGPPPPTNPFFRSFSRGKKIEIRF</sequence>
<organism evidence="2">
    <name type="scientific">Brassica napus</name>
    <name type="common">Rape</name>
    <dbReference type="NCBI Taxonomy" id="3708"/>
    <lineage>
        <taxon>Eukaryota</taxon>
        <taxon>Viridiplantae</taxon>
        <taxon>Streptophyta</taxon>
        <taxon>Embryophyta</taxon>
        <taxon>Tracheophyta</taxon>
        <taxon>Spermatophyta</taxon>
        <taxon>Magnoliopsida</taxon>
        <taxon>eudicotyledons</taxon>
        <taxon>Gunneridae</taxon>
        <taxon>Pentapetalae</taxon>
        <taxon>rosids</taxon>
        <taxon>malvids</taxon>
        <taxon>Brassicales</taxon>
        <taxon>Brassicaceae</taxon>
        <taxon>Brassiceae</taxon>
        <taxon>Brassica</taxon>
    </lineage>
</organism>
<reference evidence="2" key="1">
    <citation type="submission" date="2021-01" db="EMBL/GenBank/DDBJ databases">
        <authorList>
            <consortium name="Genoscope - CEA"/>
            <person name="William W."/>
        </authorList>
    </citation>
    <scope>NUCLEOTIDE SEQUENCE</scope>
</reference>
<gene>
    <name evidence="2" type="ORF">DARMORV10_C07P24430.1</name>
</gene>
<feature type="non-terminal residue" evidence="2">
    <location>
        <position position="1"/>
    </location>
</feature>
<accession>A0A816MF87</accession>